<dbReference type="AlphaFoldDB" id="A0A2N9YBJ3"/>
<evidence type="ECO:0008006" key="3">
    <source>
        <dbReference type="Google" id="ProtNLM"/>
    </source>
</evidence>
<sequence length="431" mass="48664">MNHFIQQLVDDLKEFSVELLDPGLHTGQQISAGLGTVASTAALLKSIDFLTGLVPKLVSELQTTDTTRKVTVHYTPVPKYGTFSPRASDYQQDTQKRLLPSRWLTTLSIAEMDMRPLRWLLYLLELQQSALKNLETRTTKYIENSLLTQKGDSAYAQNDRATLLNMRSRLTDAEVKLNSARTLLLRTVQIRFMPSPNLPSPYPRSASWLYLRRYAQQLLHPSEFLPGFLYNLLNGMVEVADTPYLYQRWCGVKLLQTFETLGWRCYDDPIGALFLGGEIRLTKADVSISLWVEPRFTKRMPHRSGFICRTSAETHPDYMIVTPGPSGVDAFILDPTTTTNNEIRHGKSRYLNTVEATGMGKVAGNPVVRNPLRAWCAAPMHIPHCELDDPEGRTGTVPMHPLDWSEAPLKSWVKDINDYAIAWGRLNGLSA</sequence>
<reference evidence="2" key="1">
    <citation type="submission" date="2016-12" db="EMBL/GenBank/DDBJ databases">
        <title>Complete Genome Sequence of Beggiatoa leptomitiformis D-401.</title>
        <authorList>
            <person name="Fomenkov A."/>
            <person name="Vincze T."/>
            <person name="Grabovich M."/>
            <person name="Anton B.P."/>
            <person name="Dubinina G."/>
            <person name="Orlova M."/>
            <person name="Belousova E."/>
            <person name="Roberts R.J."/>
        </authorList>
    </citation>
    <scope>NUCLEOTIDE SEQUENCE [LARGE SCALE GENOMIC DNA]</scope>
    <source>
        <strain evidence="2">D-401</strain>
    </source>
</reference>
<accession>A0A2N9YBJ3</accession>
<protein>
    <recommendedName>
        <fullName evidence="3">DUF2357 domain-containing protein</fullName>
    </recommendedName>
</protein>
<dbReference type="STRING" id="288004.AL038_02520"/>
<organism evidence="1 2">
    <name type="scientific">Beggiatoa leptomitoformis</name>
    <dbReference type="NCBI Taxonomy" id="288004"/>
    <lineage>
        <taxon>Bacteria</taxon>
        <taxon>Pseudomonadati</taxon>
        <taxon>Pseudomonadota</taxon>
        <taxon>Gammaproteobacteria</taxon>
        <taxon>Thiotrichales</taxon>
        <taxon>Thiotrichaceae</taxon>
        <taxon>Beggiatoa</taxon>
    </lineage>
</organism>
<evidence type="ECO:0000313" key="2">
    <source>
        <dbReference type="Proteomes" id="UP000234271"/>
    </source>
</evidence>
<dbReference type="KEGG" id="blep:AL038_02520"/>
<name>A0A2N9YBJ3_9GAMM</name>
<dbReference type="EMBL" id="CP018889">
    <property type="protein sequence ID" value="AUI67860.1"/>
    <property type="molecule type" value="Genomic_DNA"/>
</dbReference>
<proteinExistence type="predicted"/>
<dbReference type="RefSeq" id="WP_062148542.1">
    <property type="nucleotide sequence ID" value="NZ_CP012373.2"/>
</dbReference>
<dbReference type="Proteomes" id="UP000234271">
    <property type="component" value="Chromosome"/>
</dbReference>
<evidence type="ECO:0000313" key="1">
    <source>
        <dbReference type="EMBL" id="AUI67860.1"/>
    </source>
</evidence>
<keyword evidence="2" id="KW-1185">Reference proteome</keyword>
<dbReference type="OrthoDB" id="5620525at2"/>
<gene>
    <name evidence="1" type="ORF">BLE401_03525</name>
</gene>